<feature type="compositionally biased region" description="Polar residues" evidence="1">
    <location>
        <begin position="148"/>
        <end position="158"/>
    </location>
</feature>
<feature type="region of interest" description="Disordered" evidence="1">
    <location>
        <begin position="85"/>
        <end position="109"/>
    </location>
</feature>
<evidence type="ECO:0000313" key="3">
    <source>
        <dbReference type="EMBL" id="KAK4780575.1"/>
    </source>
</evidence>
<dbReference type="PANTHER" id="PTHR33356:SF16">
    <property type="entry name" value="G PATCH DOMAIN PROTEIN"/>
    <property type="match status" value="1"/>
</dbReference>
<dbReference type="EMBL" id="JAXIOK010000001">
    <property type="protein sequence ID" value="KAK4780575.1"/>
    <property type="molecule type" value="Genomic_DNA"/>
</dbReference>
<feature type="region of interest" description="Disordered" evidence="1">
    <location>
        <begin position="147"/>
        <end position="166"/>
    </location>
</feature>
<feature type="transmembrane region" description="Helical" evidence="2">
    <location>
        <begin position="290"/>
        <end position="308"/>
    </location>
</feature>
<protein>
    <submittedName>
        <fullName evidence="3">Uncharacterized protein</fullName>
    </submittedName>
</protein>
<dbReference type="PANTHER" id="PTHR33356">
    <property type="entry name" value="TIP41-LIKE PROTEIN"/>
    <property type="match status" value="1"/>
</dbReference>
<keyword evidence="4" id="KW-1185">Reference proteome</keyword>
<feature type="compositionally biased region" description="Low complexity" evidence="1">
    <location>
        <begin position="1"/>
        <end position="20"/>
    </location>
</feature>
<comment type="caution">
    <text evidence="3">The sequence shown here is derived from an EMBL/GenBank/DDBJ whole genome shotgun (WGS) entry which is preliminary data.</text>
</comment>
<feature type="compositionally biased region" description="Low complexity" evidence="1">
    <location>
        <begin position="85"/>
        <end position="94"/>
    </location>
</feature>
<feature type="compositionally biased region" description="Acidic residues" evidence="1">
    <location>
        <begin position="27"/>
        <end position="36"/>
    </location>
</feature>
<evidence type="ECO:0000256" key="2">
    <source>
        <dbReference type="SAM" id="Phobius"/>
    </source>
</evidence>
<evidence type="ECO:0000313" key="4">
    <source>
        <dbReference type="Proteomes" id="UP001345219"/>
    </source>
</evidence>
<name>A0AAN7QYA0_9MYRT</name>
<feature type="region of interest" description="Disordered" evidence="1">
    <location>
        <begin position="1"/>
        <end position="66"/>
    </location>
</feature>
<dbReference type="Proteomes" id="UP001345219">
    <property type="component" value="Chromosome 13"/>
</dbReference>
<gene>
    <name evidence="3" type="ORF">SAY87_016681</name>
</gene>
<accession>A0AAN7QYA0</accession>
<organism evidence="3 4">
    <name type="scientific">Trapa incisa</name>
    <dbReference type="NCBI Taxonomy" id="236973"/>
    <lineage>
        <taxon>Eukaryota</taxon>
        <taxon>Viridiplantae</taxon>
        <taxon>Streptophyta</taxon>
        <taxon>Embryophyta</taxon>
        <taxon>Tracheophyta</taxon>
        <taxon>Spermatophyta</taxon>
        <taxon>Magnoliopsida</taxon>
        <taxon>eudicotyledons</taxon>
        <taxon>Gunneridae</taxon>
        <taxon>Pentapetalae</taxon>
        <taxon>rosids</taxon>
        <taxon>malvids</taxon>
        <taxon>Myrtales</taxon>
        <taxon>Lythraceae</taxon>
        <taxon>Trapa</taxon>
    </lineage>
</organism>
<keyword evidence="2" id="KW-0472">Membrane</keyword>
<proteinExistence type="predicted"/>
<keyword evidence="2" id="KW-0812">Transmembrane</keyword>
<dbReference type="AlphaFoldDB" id="A0AAN7QYA0"/>
<keyword evidence="2" id="KW-1133">Transmembrane helix</keyword>
<reference evidence="3 4" key="1">
    <citation type="journal article" date="2023" name="Hortic Res">
        <title>Pangenome of water caltrop reveals structural variations and asymmetric subgenome divergence after allopolyploidization.</title>
        <authorList>
            <person name="Zhang X."/>
            <person name="Chen Y."/>
            <person name="Wang L."/>
            <person name="Yuan Y."/>
            <person name="Fang M."/>
            <person name="Shi L."/>
            <person name="Lu R."/>
            <person name="Comes H.P."/>
            <person name="Ma Y."/>
            <person name="Chen Y."/>
            <person name="Huang G."/>
            <person name="Zhou Y."/>
            <person name="Zheng Z."/>
            <person name="Qiu Y."/>
        </authorList>
    </citation>
    <scope>NUCLEOTIDE SEQUENCE [LARGE SCALE GENOMIC DNA]</scope>
    <source>
        <tissue evidence="3">Roots</tissue>
    </source>
</reference>
<evidence type="ECO:0000256" key="1">
    <source>
        <dbReference type="SAM" id="MobiDB-lite"/>
    </source>
</evidence>
<sequence>MISSELSSLESSPSTPPSSENGGQGGDEYEDVEMDFTAELTRRMAQFMLQDEDDDEDDAFPRHGLGLSSEHSQIFSDFGGGFVSSKGSWSSGDSPPFTPSTVADADSDHGREPYDMVKRFQKMDLPKTDSFPIKKKAPFLQALPPYSHHQNQAHSSYPVTPEDVSPRRKQLNLPASSRRGGWSRQWNHQRSHRVSGAGMQAIFLGGHASRSQSTGTGVFLPRGTCNSTESRKQPGCSTALIPARVVQALITHFDRVGSQPKWRSAGKFPTSQIFRNLLSSMSFETDSFPFLYFFFFLNICSFCHFLHAQMED</sequence>